<protein>
    <submittedName>
        <fullName evidence="7">MBL fold metallo-hydrolase</fullName>
    </submittedName>
</protein>
<feature type="signal peptide" evidence="5">
    <location>
        <begin position="1"/>
        <end position="29"/>
    </location>
</feature>
<dbReference type="PANTHER" id="PTHR42978:SF6">
    <property type="entry name" value="QUORUM-QUENCHING LACTONASE YTNP-RELATED"/>
    <property type="match status" value="1"/>
</dbReference>
<dbReference type="RefSeq" id="WP_157333229.1">
    <property type="nucleotide sequence ID" value="NZ_JANADL010000031.1"/>
</dbReference>
<keyword evidence="2" id="KW-0479">Metal-binding</keyword>
<evidence type="ECO:0000256" key="5">
    <source>
        <dbReference type="SAM" id="SignalP"/>
    </source>
</evidence>
<reference evidence="7 8" key="1">
    <citation type="submission" date="2019-12" db="EMBL/GenBank/DDBJ databases">
        <title>Draft genome sequences Bradyrhizobium cajani AMBPC1010, Bradyrhizobium pachyrhizi AMBPC1040 and Bradyrhizobium yuanmingense ALSPC3051, three plant growth promoting strains isolated from nodules of Cajanus cajan L. in Dominican Republic.</title>
        <authorList>
            <person name="Flores-Felix J.D."/>
            <person name="Araujo J."/>
            <person name="Diaz-Alcantara C."/>
            <person name="Gonzalez-Andres F."/>
            <person name="Velazquez E."/>
        </authorList>
    </citation>
    <scope>NUCLEOTIDE SEQUENCE [LARGE SCALE GENOMIC DNA]</scope>
    <source>
        <strain evidence="7 8">1010</strain>
    </source>
</reference>
<evidence type="ECO:0000313" key="8">
    <source>
        <dbReference type="Proteomes" id="UP000449969"/>
    </source>
</evidence>
<proteinExistence type="inferred from homology"/>
<sequence length="333" mass="35747">MNEISRRATLAGAAASALLPFVKTSPASAAAPLAETQNASFYRYNVGAHQVTVVCDGVATINLPDNYAAGASKDDINKVFAEHHLPTDKVTHTFNPVVINTGPKLVVIDTGLGPDQFAQTKGKVGQFHNNLAAASIDRGAVDTVIISHFHGDHINGLLAAENKPAFPNAEIMVPAVEWKFWMDDGEMSKGMGNPILESNFKNIRRVFDALGRKVTQYEAGKEVAPGITAIASPGHTPGHSSFIVASGSDKVLVQVDITAGAAFLFVKHPEWNIASDVDKPLAQATRRKLYDMAIAEKMPIQAFHAAFPGLVRVEKEKDGSGYRWIPSIWNASL</sequence>
<dbReference type="InterPro" id="IPR051013">
    <property type="entry name" value="MBL_superfamily_lactonases"/>
</dbReference>
<name>A0A844TMP3_9BRAD</name>
<dbReference type="Pfam" id="PF00753">
    <property type="entry name" value="Lactamase_B"/>
    <property type="match status" value="1"/>
</dbReference>
<feature type="chain" id="PRO_5032541097" evidence="5">
    <location>
        <begin position="30"/>
        <end position="333"/>
    </location>
</feature>
<accession>A0A844TMP3</accession>
<keyword evidence="8" id="KW-1185">Reference proteome</keyword>
<evidence type="ECO:0000256" key="3">
    <source>
        <dbReference type="ARBA" id="ARBA00022801"/>
    </source>
</evidence>
<dbReference type="InterPro" id="IPR001279">
    <property type="entry name" value="Metallo-B-lactamas"/>
</dbReference>
<keyword evidence="3 7" id="KW-0378">Hydrolase</keyword>
<evidence type="ECO:0000256" key="1">
    <source>
        <dbReference type="ARBA" id="ARBA00007749"/>
    </source>
</evidence>
<organism evidence="7 8">
    <name type="scientific">Bradyrhizobium cajani</name>
    <dbReference type="NCBI Taxonomy" id="1928661"/>
    <lineage>
        <taxon>Bacteria</taxon>
        <taxon>Pseudomonadati</taxon>
        <taxon>Pseudomonadota</taxon>
        <taxon>Alphaproteobacteria</taxon>
        <taxon>Hyphomicrobiales</taxon>
        <taxon>Nitrobacteraceae</taxon>
        <taxon>Bradyrhizobium</taxon>
    </lineage>
</organism>
<dbReference type="OrthoDB" id="9773738at2"/>
<dbReference type="PROSITE" id="PS51318">
    <property type="entry name" value="TAT"/>
    <property type="match status" value="1"/>
</dbReference>
<dbReference type="InterPro" id="IPR006311">
    <property type="entry name" value="TAT_signal"/>
</dbReference>
<evidence type="ECO:0000259" key="6">
    <source>
        <dbReference type="SMART" id="SM00849"/>
    </source>
</evidence>
<evidence type="ECO:0000256" key="4">
    <source>
        <dbReference type="ARBA" id="ARBA00022833"/>
    </source>
</evidence>
<dbReference type="EMBL" id="WQNE01000026">
    <property type="protein sequence ID" value="MVT76582.1"/>
    <property type="molecule type" value="Genomic_DNA"/>
</dbReference>
<dbReference type="CDD" id="cd07720">
    <property type="entry name" value="OPHC2-like_MBL-fold"/>
    <property type="match status" value="1"/>
</dbReference>
<dbReference type="AlphaFoldDB" id="A0A844TMP3"/>
<feature type="domain" description="Metallo-beta-lactamase" evidence="6">
    <location>
        <begin position="93"/>
        <end position="304"/>
    </location>
</feature>
<evidence type="ECO:0000256" key="2">
    <source>
        <dbReference type="ARBA" id="ARBA00022723"/>
    </source>
</evidence>
<comment type="caution">
    <text evidence="7">The sequence shown here is derived from an EMBL/GenBank/DDBJ whole genome shotgun (WGS) entry which is preliminary data.</text>
</comment>
<keyword evidence="4" id="KW-0862">Zinc</keyword>
<dbReference type="SMART" id="SM00849">
    <property type="entry name" value="Lactamase_B"/>
    <property type="match status" value="1"/>
</dbReference>
<dbReference type="Gene3D" id="3.60.15.10">
    <property type="entry name" value="Ribonuclease Z/Hydroxyacylglutathione hydrolase-like"/>
    <property type="match status" value="1"/>
</dbReference>
<dbReference type="InterPro" id="IPR036866">
    <property type="entry name" value="RibonucZ/Hydroxyglut_hydro"/>
</dbReference>
<keyword evidence="5" id="KW-0732">Signal</keyword>
<evidence type="ECO:0000313" key="7">
    <source>
        <dbReference type="EMBL" id="MVT76582.1"/>
    </source>
</evidence>
<dbReference type="Proteomes" id="UP000449969">
    <property type="component" value="Unassembled WGS sequence"/>
</dbReference>
<dbReference type="SUPFAM" id="SSF56281">
    <property type="entry name" value="Metallo-hydrolase/oxidoreductase"/>
    <property type="match status" value="1"/>
</dbReference>
<gene>
    <name evidence="7" type="ORF">GPL20_26670</name>
</gene>
<dbReference type="GO" id="GO:0016787">
    <property type="term" value="F:hydrolase activity"/>
    <property type="evidence" value="ECO:0007669"/>
    <property type="project" value="UniProtKB-KW"/>
</dbReference>
<comment type="similarity">
    <text evidence="1">Belongs to the metallo-beta-lactamase superfamily.</text>
</comment>
<dbReference type="PANTHER" id="PTHR42978">
    <property type="entry name" value="QUORUM-QUENCHING LACTONASE YTNP-RELATED-RELATED"/>
    <property type="match status" value="1"/>
</dbReference>
<dbReference type="GO" id="GO:0046872">
    <property type="term" value="F:metal ion binding"/>
    <property type="evidence" value="ECO:0007669"/>
    <property type="project" value="UniProtKB-KW"/>
</dbReference>